<organism evidence="1 2">
    <name type="scientific">Pelosinus fermentans B4</name>
    <dbReference type="NCBI Taxonomy" id="1149862"/>
    <lineage>
        <taxon>Bacteria</taxon>
        <taxon>Bacillati</taxon>
        <taxon>Bacillota</taxon>
        <taxon>Negativicutes</taxon>
        <taxon>Selenomonadales</taxon>
        <taxon>Sporomusaceae</taxon>
        <taxon>Pelosinus</taxon>
    </lineage>
</organism>
<dbReference type="EMBL" id="AKVJ01000011">
    <property type="protein sequence ID" value="EIW19950.1"/>
    <property type="molecule type" value="Genomic_DNA"/>
</dbReference>
<evidence type="ECO:0000313" key="2">
    <source>
        <dbReference type="Proteomes" id="UP000004324"/>
    </source>
</evidence>
<dbReference type="OrthoDB" id="2989370at2"/>
<evidence type="ECO:0000313" key="1">
    <source>
        <dbReference type="EMBL" id="EIW19950.1"/>
    </source>
</evidence>
<keyword evidence="2" id="KW-1185">Reference proteome</keyword>
<name>I8RMB9_9FIRM</name>
<accession>I8RMB9</accession>
<comment type="caution">
    <text evidence="1">The sequence shown here is derived from an EMBL/GenBank/DDBJ whole genome shotgun (WGS) entry which is preliminary data.</text>
</comment>
<protein>
    <submittedName>
        <fullName evidence="1">Phage protein</fullName>
    </submittedName>
</protein>
<reference evidence="1 2" key="1">
    <citation type="journal article" date="2012" name="J. Bacteriol.">
        <title>Draft Genome Sequences for Two Metal-Reducing Pelosinus fermentans Strains Isolated from a Cr(VI)-Contaminated Site and for Type Strain R7.</title>
        <authorList>
            <person name="Brown S.D."/>
            <person name="Podar M."/>
            <person name="Klingeman D.M."/>
            <person name="Johnson C.M."/>
            <person name="Yang Z.K."/>
            <person name="Utturkar S.M."/>
            <person name="Land M.L."/>
            <person name="Mosher J.J."/>
            <person name="Hurt R.A.Jr."/>
            <person name="Phelps T.J."/>
            <person name="Palumbo A.V."/>
            <person name="Arkin A.P."/>
            <person name="Hazen T.C."/>
            <person name="Elias D.A."/>
        </authorList>
    </citation>
    <scope>NUCLEOTIDE SEQUENCE [LARGE SCALE GENOMIC DNA]</scope>
    <source>
        <strain evidence="1 2">B4</strain>
    </source>
</reference>
<dbReference type="AlphaFoldDB" id="I8RMB9"/>
<proteinExistence type="predicted"/>
<dbReference type="RefSeq" id="WP_007932076.1">
    <property type="nucleotide sequence ID" value="NZ_AKVJ01000011.1"/>
</dbReference>
<sequence length="168" mass="19192">MDVKQKERYQRGEDFQNEIRRGWRLVPNSWRRRVVDGQGGGTQPADEIILLLEGNVLAEHKRRKGDRFSLNELEPNQQKGLLAFDAVLPQNYGLVFISFLDAARGVDETYVVRFVSLARYLRSKGRVSITRNELMVNILSGKVCCILTTAAAERTYDLRGLGNCLKFM</sequence>
<dbReference type="Proteomes" id="UP000004324">
    <property type="component" value="Unassembled WGS sequence"/>
</dbReference>
<gene>
    <name evidence="1" type="ORF">FB4_0201</name>
</gene>